<evidence type="ECO:0000313" key="1">
    <source>
        <dbReference type="EMBL" id="TGY90145.1"/>
    </source>
</evidence>
<organism evidence="1 2">
    <name type="scientific">Marinicauda algicola</name>
    <dbReference type="NCBI Taxonomy" id="2029849"/>
    <lineage>
        <taxon>Bacteria</taxon>
        <taxon>Pseudomonadati</taxon>
        <taxon>Pseudomonadota</taxon>
        <taxon>Alphaproteobacteria</taxon>
        <taxon>Maricaulales</taxon>
        <taxon>Maricaulaceae</taxon>
        <taxon>Marinicauda</taxon>
    </lineage>
</organism>
<sequence length="125" mass="14197">MIEWKWLTNAGSDVEVSISLVNHHVLRRIGTLSANDVAGRTARRLIQDIGETPPRTEVNEAKRPIVFLSSDELRKRSKTANAVSSLMRQALYLAWEEGLRSQYYRAEFNIYVMVCAKTGICSQEI</sequence>
<comment type="caution">
    <text evidence="1">The sequence shown here is derived from an EMBL/GenBank/DDBJ whole genome shotgun (WGS) entry which is preliminary data.</text>
</comment>
<dbReference type="AlphaFoldDB" id="A0A4S2H3F1"/>
<gene>
    <name evidence="1" type="ORF">E5163_03185</name>
</gene>
<accession>A0A4S2H3F1</accession>
<protein>
    <submittedName>
        <fullName evidence="1">Uncharacterized protein</fullName>
    </submittedName>
</protein>
<keyword evidence="2" id="KW-1185">Reference proteome</keyword>
<reference evidence="1 2" key="1">
    <citation type="journal article" date="2017" name="Int. J. Syst. Evol. Microbiol.">
        <title>Marinicauda algicola sp. nov., isolated from a marine red alga Rhodosorus marinus.</title>
        <authorList>
            <person name="Jeong S.E."/>
            <person name="Jeon S.H."/>
            <person name="Chun B.H."/>
            <person name="Kim D.W."/>
            <person name="Jeon C.O."/>
        </authorList>
    </citation>
    <scope>NUCLEOTIDE SEQUENCE [LARGE SCALE GENOMIC DNA]</scope>
    <source>
        <strain evidence="1 2">JCM 31718</strain>
    </source>
</reference>
<proteinExistence type="predicted"/>
<evidence type="ECO:0000313" key="2">
    <source>
        <dbReference type="Proteomes" id="UP000308054"/>
    </source>
</evidence>
<dbReference type="OrthoDB" id="6388170at2"/>
<dbReference type="Proteomes" id="UP000308054">
    <property type="component" value="Unassembled WGS sequence"/>
</dbReference>
<dbReference type="EMBL" id="SRXW01000001">
    <property type="protein sequence ID" value="TGY90145.1"/>
    <property type="molecule type" value="Genomic_DNA"/>
</dbReference>
<name>A0A4S2H3F1_9PROT</name>